<evidence type="ECO:0000256" key="1">
    <source>
        <dbReference type="SAM" id="Phobius"/>
    </source>
</evidence>
<keyword evidence="1" id="KW-1133">Transmembrane helix</keyword>
<accession>A0A0B5FDJ8</accession>
<keyword evidence="1" id="KW-0812">Transmembrane</keyword>
<dbReference type="Proteomes" id="UP000035036">
    <property type="component" value="Chromosome"/>
</dbReference>
<feature type="transmembrane region" description="Helical" evidence="1">
    <location>
        <begin position="42"/>
        <end position="63"/>
    </location>
</feature>
<feature type="transmembrane region" description="Helical" evidence="1">
    <location>
        <begin position="12"/>
        <end position="36"/>
    </location>
</feature>
<keyword evidence="3" id="KW-1185">Reference proteome</keyword>
<organism evidence="2 3">
    <name type="scientific">Geoalkalibacter subterraneus</name>
    <dbReference type="NCBI Taxonomy" id="483547"/>
    <lineage>
        <taxon>Bacteria</taxon>
        <taxon>Pseudomonadati</taxon>
        <taxon>Thermodesulfobacteriota</taxon>
        <taxon>Desulfuromonadia</taxon>
        <taxon>Desulfuromonadales</taxon>
        <taxon>Geoalkalibacteraceae</taxon>
        <taxon>Geoalkalibacter</taxon>
    </lineage>
</organism>
<keyword evidence="1" id="KW-0472">Membrane</keyword>
<name>A0A0B5FDJ8_9BACT</name>
<sequence>MAEDDRQLFKSLGFLSSIGISMVAATIIGLAMGYYLDRWLETSPWLTLIFLLFGIIAGFRNMFILTRREVRRQQEQDDRDNRAGQ</sequence>
<dbReference type="AlphaFoldDB" id="A0A0B5FDJ8"/>
<dbReference type="STRING" id="483547.GSUB_00610"/>
<dbReference type="EMBL" id="CP010311">
    <property type="protein sequence ID" value="AJF05383.1"/>
    <property type="molecule type" value="Genomic_DNA"/>
</dbReference>
<gene>
    <name evidence="2" type="ORF">GSUB_00610</name>
</gene>
<dbReference type="KEGG" id="gsb:GSUB_00610"/>
<evidence type="ECO:0000313" key="2">
    <source>
        <dbReference type="EMBL" id="AJF05383.1"/>
    </source>
</evidence>
<dbReference type="InterPro" id="IPR032820">
    <property type="entry name" value="ATPase_put"/>
</dbReference>
<dbReference type="RefSeq" id="WP_040198660.1">
    <property type="nucleotide sequence ID" value="NZ_CP010311.1"/>
</dbReference>
<protein>
    <submittedName>
        <fullName evidence="2">Magnesium transporter</fullName>
    </submittedName>
</protein>
<dbReference type="HOGENOM" id="CLU_137927_6_0_7"/>
<dbReference type="Pfam" id="PF09527">
    <property type="entry name" value="ATPase_gene1"/>
    <property type="match status" value="1"/>
</dbReference>
<dbReference type="OrthoDB" id="15401at2"/>
<proteinExistence type="predicted"/>
<reference evidence="2 3" key="1">
    <citation type="journal article" date="2015" name="Genome Announc.">
        <title>Genomes of Geoalkalibacter ferrihydriticus Z-0531T and Geoalkalibacter subterraneus Red1T, Two Haloalkaliphilic Metal-Reducing Deltaproteobacteria.</title>
        <authorList>
            <person name="Badalamenti J.P."/>
            <person name="Krajmalnik-Brown R."/>
            <person name="Torres C.I."/>
            <person name="Bond D.R."/>
        </authorList>
    </citation>
    <scope>NUCLEOTIDE SEQUENCE [LARGE SCALE GENOMIC DNA]</scope>
    <source>
        <strain evidence="2 3">Red1</strain>
    </source>
</reference>
<evidence type="ECO:0000313" key="3">
    <source>
        <dbReference type="Proteomes" id="UP000035036"/>
    </source>
</evidence>